<keyword evidence="1" id="KW-0472">Membrane</keyword>
<dbReference type="NCBIfam" id="TIGR02532">
    <property type="entry name" value="IV_pilin_GFxxxE"/>
    <property type="match status" value="1"/>
</dbReference>
<dbReference type="EMBL" id="CAJHOE010000001">
    <property type="protein sequence ID" value="CAD7286572.1"/>
    <property type="molecule type" value="Genomic_DNA"/>
</dbReference>
<accession>A0ABN7K277</accession>
<keyword evidence="3" id="KW-1185">Reference proteome</keyword>
<evidence type="ECO:0000256" key="1">
    <source>
        <dbReference type="SAM" id="Phobius"/>
    </source>
</evidence>
<evidence type="ECO:0008006" key="4">
    <source>
        <dbReference type="Google" id="ProtNLM"/>
    </source>
</evidence>
<evidence type="ECO:0000313" key="3">
    <source>
        <dbReference type="Proteomes" id="UP000789359"/>
    </source>
</evidence>
<dbReference type="InterPro" id="IPR045584">
    <property type="entry name" value="Pilin-like"/>
</dbReference>
<dbReference type="Pfam" id="PF07963">
    <property type="entry name" value="N_methyl"/>
    <property type="match status" value="1"/>
</dbReference>
<keyword evidence="1" id="KW-0812">Transmembrane</keyword>
<dbReference type="Proteomes" id="UP000789359">
    <property type="component" value="Unassembled WGS sequence"/>
</dbReference>
<name>A0ABN7K277_9BACT</name>
<sequence length="197" mass="21566">MKKGFSLIETIVSIVIIGIISISLPAIMKLSANANAKSTLSQSVTNAKSALVLAIKSPYTCAYINEHEGQSVPIFASENFYIKFGLFGEGRRNFADTKILVSHDGSCSSLQSIDKIKSENFTPNNTSDFTQNFSYEISTYPTRTPFDENISVLENFDAKLVTINGKAGVESQSQNIRMHAIVTNIGELEGVMIKQLK</sequence>
<keyword evidence="1" id="KW-1133">Transmembrane helix</keyword>
<dbReference type="RefSeq" id="WP_230056191.1">
    <property type="nucleotide sequence ID" value="NZ_CAJHOE010000001.1"/>
</dbReference>
<protein>
    <recommendedName>
        <fullName evidence="4">Prepilin-type N-terminal cleavage/methylation domain-containing protein</fullName>
    </recommendedName>
</protein>
<dbReference type="SUPFAM" id="SSF54523">
    <property type="entry name" value="Pili subunits"/>
    <property type="match status" value="1"/>
</dbReference>
<proteinExistence type="predicted"/>
<organism evidence="2 3">
    <name type="scientific">Campylobacter suis</name>
    <dbReference type="NCBI Taxonomy" id="2790657"/>
    <lineage>
        <taxon>Bacteria</taxon>
        <taxon>Pseudomonadati</taxon>
        <taxon>Campylobacterota</taxon>
        <taxon>Epsilonproteobacteria</taxon>
        <taxon>Campylobacterales</taxon>
        <taxon>Campylobacteraceae</taxon>
        <taxon>Campylobacter</taxon>
    </lineage>
</organism>
<dbReference type="InterPro" id="IPR012902">
    <property type="entry name" value="N_methyl_site"/>
</dbReference>
<reference evidence="2 3" key="1">
    <citation type="submission" date="2020-11" db="EMBL/GenBank/DDBJ databases">
        <authorList>
            <person name="Peeters C."/>
        </authorList>
    </citation>
    <scope>NUCLEOTIDE SEQUENCE [LARGE SCALE GENOMIC DNA]</scope>
    <source>
        <strain evidence="2 3">LMG 8286</strain>
    </source>
</reference>
<dbReference type="PROSITE" id="PS00409">
    <property type="entry name" value="PROKAR_NTER_METHYL"/>
    <property type="match status" value="1"/>
</dbReference>
<dbReference type="Gene3D" id="3.30.700.10">
    <property type="entry name" value="Glycoprotein, Type 4 Pilin"/>
    <property type="match status" value="1"/>
</dbReference>
<evidence type="ECO:0000313" key="2">
    <source>
        <dbReference type="EMBL" id="CAD7286572.1"/>
    </source>
</evidence>
<comment type="caution">
    <text evidence="2">The sequence shown here is derived from an EMBL/GenBank/DDBJ whole genome shotgun (WGS) entry which is preliminary data.</text>
</comment>
<feature type="transmembrane region" description="Helical" evidence="1">
    <location>
        <begin position="7"/>
        <end position="28"/>
    </location>
</feature>
<gene>
    <name evidence="2" type="ORF">LMG8286_00405</name>
</gene>